<evidence type="ECO:0000313" key="2">
    <source>
        <dbReference type="Proteomes" id="UP000265643"/>
    </source>
</evidence>
<proteinExistence type="predicted"/>
<accession>A0A391P416</accession>
<protein>
    <submittedName>
        <fullName evidence="1">Uncharacterized protein</fullName>
    </submittedName>
</protein>
<gene>
    <name evidence="1" type="ORF">KGMB01110_13020</name>
</gene>
<dbReference type="AlphaFoldDB" id="A0A391P416"/>
<sequence>MTGKRENPTKSSIQEKGLVESWHTIIEPAGRWMRYNQCREKQEERLCGMYGQKLMESFI</sequence>
<dbReference type="EMBL" id="BHGK01000001">
    <property type="protein sequence ID" value="GCA66866.1"/>
    <property type="molecule type" value="Genomic_DNA"/>
</dbReference>
<organism evidence="1 2">
    <name type="scientific">Mediterraneibacter butyricigenes</name>
    <dbReference type="NCBI Taxonomy" id="2316025"/>
    <lineage>
        <taxon>Bacteria</taxon>
        <taxon>Bacillati</taxon>
        <taxon>Bacillota</taxon>
        <taxon>Clostridia</taxon>
        <taxon>Lachnospirales</taxon>
        <taxon>Lachnospiraceae</taxon>
        <taxon>Mediterraneibacter</taxon>
    </lineage>
</organism>
<evidence type="ECO:0000313" key="1">
    <source>
        <dbReference type="EMBL" id="GCA66866.1"/>
    </source>
</evidence>
<keyword evidence="2" id="KW-1185">Reference proteome</keyword>
<comment type="caution">
    <text evidence="1">The sequence shown here is derived from an EMBL/GenBank/DDBJ whole genome shotgun (WGS) entry which is preliminary data.</text>
</comment>
<dbReference type="Proteomes" id="UP000265643">
    <property type="component" value="Unassembled WGS sequence"/>
</dbReference>
<reference evidence="2" key="1">
    <citation type="submission" date="2018-09" db="EMBL/GenBank/DDBJ databases">
        <title>Draft Genome Sequence of Mediterraneibacter sp. KCTC 15684.</title>
        <authorList>
            <person name="Kim J.S."/>
            <person name="Han K.I."/>
            <person name="Suh M.K."/>
            <person name="Lee K.C."/>
            <person name="Eom M.K."/>
            <person name="Lee J.H."/>
            <person name="Park S.H."/>
            <person name="Kang S.W."/>
            <person name="Park J.E."/>
            <person name="Oh B.S."/>
            <person name="Yu S.Y."/>
            <person name="Choi S.H."/>
            <person name="Lee D.H."/>
            <person name="Yoon H."/>
            <person name="Kim B."/>
            <person name="Yang S.J."/>
            <person name="Lee J.S."/>
        </authorList>
    </citation>
    <scope>NUCLEOTIDE SEQUENCE [LARGE SCALE GENOMIC DNA]</scope>
    <source>
        <strain evidence="2">KCTC 15684</strain>
    </source>
</reference>
<name>A0A391P416_9FIRM</name>
<dbReference type="RefSeq" id="WP_119297885.1">
    <property type="nucleotide sequence ID" value="NZ_BHGK01000001.1"/>
</dbReference>